<dbReference type="PRINTS" id="PR00038">
    <property type="entry name" value="HTHLUXR"/>
</dbReference>
<proteinExistence type="predicted"/>
<dbReference type="PROSITE" id="PS50043">
    <property type="entry name" value="HTH_LUXR_2"/>
    <property type="match status" value="1"/>
</dbReference>
<dbReference type="InterPro" id="IPR000792">
    <property type="entry name" value="Tscrpt_reg_LuxR_C"/>
</dbReference>
<dbReference type="InterPro" id="IPR001789">
    <property type="entry name" value="Sig_transdc_resp-reg_receiver"/>
</dbReference>
<evidence type="ECO:0000313" key="9">
    <source>
        <dbReference type="Proteomes" id="UP000603200"/>
    </source>
</evidence>
<feature type="domain" description="Response regulatory" evidence="7">
    <location>
        <begin position="6"/>
        <end position="122"/>
    </location>
</feature>
<keyword evidence="3 8" id="KW-0238">DNA-binding</keyword>
<sequence length="220" mass="22968">MTTPLRLLIADDQTSVRAGLVALLGTVPDIEVVGAAADGAEAVALTATLRPDAVLMDLRMPGMDGVEATARLARTHPAVAVVVLTTYADDESVLTALSAGARGYLTKDASRADLARALHTAVAGQVTLAAPAQQALLAAATPPTQYRPTQGRPTQGRPTWPVGLTDRESEILQLIAEGLANREIAARLFIGNATVKTHVNHIFAKLGVTTRQAARDAVTR</sequence>
<dbReference type="PROSITE" id="PS00622">
    <property type="entry name" value="HTH_LUXR_1"/>
    <property type="match status" value="1"/>
</dbReference>
<keyword evidence="2" id="KW-0805">Transcription regulation</keyword>
<dbReference type="CDD" id="cd17535">
    <property type="entry name" value="REC_NarL-like"/>
    <property type="match status" value="1"/>
</dbReference>
<evidence type="ECO:0000256" key="5">
    <source>
        <dbReference type="PROSITE-ProRule" id="PRU00169"/>
    </source>
</evidence>
<evidence type="ECO:0000259" key="6">
    <source>
        <dbReference type="PROSITE" id="PS50043"/>
    </source>
</evidence>
<keyword evidence="4" id="KW-0804">Transcription</keyword>
<dbReference type="EMBL" id="BOMN01000129">
    <property type="protein sequence ID" value="GIE25806.1"/>
    <property type="molecule type" value="Genomic_DNA"/>
</dbReference>
<dbReference type="Pfam" id="PF00072">
    <property type="entry name" value="Response_reg"/>
    <property type="match status" value="1"/>
</dbReference>
<evidence type="ECO:0000259" key="7">
    <source>
        <dbReference type="PROSITE" id="PS50110"/>
    </source>
</evidence>
<evidence type="ECO:0000256" key="4">
    <source>
        <dbReference type="ARBA" id="ARBA00023163"/>
    </source>
</evidence>
<dbReference type="CDD" id="cd06170">
    <property type="entry name" value="LuxR_C_like"/>
    <property type="match status" value="1"/>
</dbReference>
<reference evidence="8 9" key="1">
    <citation type="submission" date="2021-01" db="EMBL/GenBank/DDBJ databases">
        <title>Whole genome shotgun sequence of Actinoplanes humidus NBRC 14915.</title>
        <authorList>
            <person name="Komaki H."/>
            <person name="Tamura T."/>
        </authorList>
    </citation>
    <scope>NUCLEOTIDE SEQUENCE [LARGE SCALE GENOMIC DNA]</scope>
    <source>
        <strain evidence="8 9">NBRC 14915</strain>
    </source>
</reference>
<dbReference type="Gene3D" id="3.40.50.2300">
    <property type="match status" value="1"/>
</dbReference>
<evidence type="ECO:0000256" key="1">
    <source>
        <dbReference type="ARBA" id="ARBA00022553"/>
    </source>
</evidence>
<protein>
    <submittedName>
        <fullName evidence="8">DNA-binding response regulator</fullName>
    </submittedName>
</protein>
<evidence type="ECO:0000256" key="3">
    <source>
        <dbReference type="ARBA" id="ARBA00023125"/>
    </source>
</evidence>
<dbReference type="SUPFAM" id="SSF52172">
    <property type="entry name" value="CheY-like"/>
    <property type="match status" value="1"/>
</dbReference>
<dbReference type="Pfam" id="PF00196">
    <property type="entry name" value="GerE"/>
    <property type="match status" value="1"/>
</dbReference>
<dbReference type="SMART" id="SM00421">
    <property type="entry name" value="HTH_LUXR"/>
    <property type="match status" value="1"/>
</dbReference>
<dbReference type="Proteomes" id="UP000603200">
    <property type="component" value="Unassembled WGS sequence"/>
</dbReference>
<keyword evidence="1 5" id="KW-0597">Phosphoprotein</keyword>
<accession>A0ABQ4A4N9</accession>
<feature type="modified residue" description="4-aspartylphosphate" evidence="5">
    <location>
        <position position="57"/>
    </location>
</feature>
<dbReference type="SMART" id="SM00448">
    <property type="entry name" value="REC"/>
    <property type="match status" value="1"/>
</dbReference>
<organism evidence="8 9">
    <name type="scientific">Winogradskya humida</name>
    <dbReference type="NCBI Taxonomy" id="113566"/>
    <lineage>
        <taxon>Bacteria</taxon>
        <taxon>Bacillati</taxon>
        <taxon>Actinomycetota</taxon>
        <taxon>Actinomycetes</taxon>
        <taxon>Micromonosporales</taxon>
        <taxon>Micromonosporaceae</taxon>
        <taxon>Winogradskya</taxon>
    </lineage>
</organism>
<dbReference type="InterPro" id="IPR039420">
    <property type="entry name" value="WalR-like"/>
</dbReference>
<dbReference type="RefSeq" id="WP_203842738.1">
    <property type="nucleotide sequence ID" value="NZ_BAAATV010000024.1"/>
</dbReference>
<name>A0ABQ4A4N9_9ACTN</name>
<evidence type="ECO:0000313" key="8">
    <source>
        <dbReference type="EMBL" id="GIE25806.1"/>
    </source>
</evidence>
<dbReference type="PROSITE" id="PS50110">
    <property type="entry name" value="RESPONSE_REGULATORY"/>
    <property type="match status" value="1"/>
</dbReference>
<dbReference type="PANTHER" id="PTHR43214">
    <property type="entry name" value="TWO-COMPONENT RESPONSE REGULATOR"/>
    <property type="match status" value="1"/>
</dbReference>
<dbReference type="InterPro" id="IPR058245">
    <property type="entry name" value="NreC/VraR/RcsB-like_REC"/>
</dbReference>
<feature type="domain" description="HTH luxR-type" evidence="6">
    <location>
        <begin position="157"/>
        <end position="220"/>
    </location>
</feature>
<dbReference type="GO" id="GO:0003677">
    <property type="term" value="F:DNA binding"/>
    <property type="evidence" value="ECO:0007669"/>
    <property type="project" value="UniProtKB-KW"/>
</dbReference>
<dbReference type="PANTHER" id="PTHR43214:SF24">
    <property type="entry name" value="TRANSCRIPTIONAL REGULATORY PROTEIN NARL-RELATED"/>
    <property type="match status" value="1"/>
</dbReference>
<keyword evidence="9" id="KW-1185">Reference proteome</keyword>
<comment type="caution">
    <text evidence="8">The sequence shown here is derived from an EMBL/GenBank/DDBJ whole genome shotgun (WGS) entry which is preliminary data.</text>
</comment>
<dbReference type="InterPro" id="IPR011006">
    <property type="entry name" value="CheY-like_superfamily"/>
</dbReference>
<evidence type="ECO:0000256" key="2">
    <source>
        <dbReference type="ARBA" id="ARBA00023015"/>
    </source>
</evidence>
<gene>
    <name evidence="8" type="ORF">Ahu01nite_089080</name>
</gene>